<evidence type="ECO:0000256" key="10">
    <source>
        <dbReference type="ARBA" id="ARBA00023002"/>
    </source>
</evidence>
<dbReference type="Pfam" id="PF02677">
    <property type="entry name" value="QueH"/>
    <property type="match status" value="1"/>
</dbReference>
<dbReference type="AlphaFoldDB" id="A0A9D9ENE8"/>
<comment type="catalytic activity">
    <reaction evidence="16 17">
        <text>epoxyqueuosine(34) in tRNA + AH2 = queuosine(34) in tRNA + A + H2O</text>
        <dbReference type="Rhea" id="RHEA:32159"/>
        <dbReference type="Rhea" id="RHEA-COMP:18571"/>
        <dbReference type="Rhea" id="RHEA-COMP:18582"/>
        <dbReference type="ChEBI" id="CHEBI:13193"/>
        <dbReference type="ChEBI" id="CHEBI:15377"/>
        <dbReference type="ChEBI" id="CHEBI:17499"/>
        <dbReference type="ChEBI" id="CHEBI:194431"/>
        <dbReference type="ChEBI" id="CHEBI:194443"/>
        <dbReference type="EC" id="1.17.99.6"/>
    </reaction>
</comment>
<organism evidence="18 19">
    <name type="scientific">Candidatus Avitreponema avistercoris</name>
    <dbReference type="NCBI Taxonomy" id="2840705"/>
    <lineage>
        <taxon>Bacteria</taxon>
        <taxon>Pseudomonadati</taxon>
        <taxon>Spirochaetota</taxon>
        <taxon>Spirochaetia</taxon>
        <taxon>Spirochaetales</taxon>
        <taxon>Candidatus Avitreponema</taxon>
    </lineage>
</organism>
<dbReference type="PANTHER" id="PTHR36701:SF1">
    <property type="entry name" value="EPOXYQUEUOSINE REDUCTASE QUEH"/>
    <property type="match status" value="1"/>
</dbReference>
<keyword evidence="10 17" id="KW-0560">Oxidoreductase</keyword>
<evidence type="ECO:0000256" key="14">
    <source>
        <dbReference type="ARBA" id="ARBA00023284"/>
    </source>
</evidence>
<evidence type="ECO:0000256" key="7">
    <source>
        <dbReference type="ARBA" id="ARBA00022694"/>
    </source>
</evidence>
<dbReference type="EC" id="1.17.99.6" evidence="4 17"/>
<dbReference type="GO" id="GO:0046872">
    <property type="term" value="F:metal ion binding"/>
    <property type="evidence" value="ECO:0007669"/>
    <property type="project" value="UniProtKB-KW"/>
</dbReference>
<evidence type="ECO:0000256" key="5">
    <source>
        <dbReference type="ARBA" id="ARBA00016895"/>
    </source>
</evidence>
<keyword evidence="13 17" id="KW-1015">Disulfide bond</keyword>
<dbReference type="InterPro" id="IPR003828">
    <property type="entry name" value="QueH"/>
</dbReference>
<comment type="similarity">
    <text evidence="3 17">Belongs to the QueH family.</text>
</comment>
<keyword evidence="14 17" id="KW-0676">Redox-active center</keyword>
<feature type="binding site" evidence="17">
    <location>
        <position position="25"/>
    </location>
    <ligand>
        <name>[4Fe-4S] cluster</name>
        <dbReference type="ChEBI" id="CHEBI:49883"/>
    </ligand>
</feature>
<keyword evidence="9 17" id="KW-0671">Queuosine biosynthesis</keyword>
<evidence type="ECO:0000313" key="18">
    <source>
        <dbReference type="EMBL" id="MBO8450703.1"/>
    </source>
</evidence>
<evidence type="ECO:0000256" key="1">
    <source>
        <dbReference type="ARBA" id="ARBA00002268"/>
    </source>
</evidence>
<keyword evidence="8 17" id="KW-0479">Metal-binding</keyword>
<dbReference type="GO" id="GO:0008616">
    <property type="term" value="P:tRNA queuosine(34) biosynthetic process"/>
    <property type="evidence" value="ECO:0007669"/>
    <property type="project" value="UniProtKB-UniRule"/>
</dbReference>
<protein>
    <recommendedName>
        <fullName evidence="5 17">Epoxyqueuosine reductase QueH</fullName>
        <ecNumber evidence="4 17">1.17.99.6</ecNumber>
    </recommendedName>
    <alternativeName>
        <fullName evidence="15 17">Queuosine biosynthesis protein QueH</fullName>
    </alternativeName>
</protein>
<proteinExistence type="inferred from homology"/>
<keyword evidence="12 17" id="KW-0411">Iron-sulfur</keyword>
<evidence type="ECO:0000256" key="15">
    <source>
        <dbReference type="ARBA" id="ARBA00031446"/>
    </source>
</evidence>
<comment type="pathway">
    <text evidence="2 17">tRNA modification; tRNA-queuosine biosynthesis.</text>
</comment>
<evidence type="ECO:0000313" key="19">
    <source>
        <dbReference type="Proteomes" id="UP000823616"/>
    </source>
</evidence>
<comment type="function">
    <text evidence="1 17">Catalyzes the conversion of epoxyqueuosine (oQ) to queuosine (Q), which is a hypermodified base found in the wobble positions of tRNA(Asp), tRNA(Asn), tRNA(His) and tRNA(Tyr).</text>
</comment>
<dbReference type="GO" id="GO:0052693">
    <property type="term" value="F:epoxyqueuosine reductase activity"/>
    <property type="evidence" value="ECO:0007669"/>
    <property type="project" value="UniProtKB-UniRule"/>
</dbReference>
<dbReference type="EMBL" id="JADIMS010000116">
    <property type="protein sequence ID" value="MBO8450703.1"/>
    <property type="molecule type" value="Genomic_DNA"/>
</dbReference>
<sequence length="206" mass="23245">METERIAAEIRVGGEPPSLLLHSCCGSCSTAVVTRLAPFFRLTVFYFNPNLDTAEEYARRAANQRKFLDSFPAGGPEFPYPVSYIEERYDPAPFQTAASGLEDEPEGGKRCAGCFRLRLEKTAETAAARAADFFTTTLTVSPLKNAAVINRLGKEAADRAGVRWLWSDFKKEGGYPLSVRLSREYRLYRQEYCGCIFSRRDRETRR</sequence>
<evidence type="ECO:0000256" key="8">
    <source>
        <dbReference type="ARBA" id="ARBA00022723"/>
    </source>
</evidence>
<feature type="disulfide bond" description="Redox-active" evidence="17">
    <location>
        <begin position="193"/>
        <end position="195"/>
    </location>
</feature>
<dbReference type="HAMAP" id="MF_02089">
    <property type="entry name" value="QueH"/>
    <property type="match status" value="1"/>
</dbReference>
<name>A0A9D9ENE8_9SPIR</name>
<comment type="caution">
    <text evidence="18">The sequence shown here is derived from an EMBL/GenBank/DDBJ whole genome shotgun (WGS) entry which is preliminary data.</text>
</comment>
<evidence type="ECO:0000256" key="3">
    <source>
        <dbReference type="ARBA" id="ARBA00008207"/>
    </source>
</evidence>
<reference evidence="18" key="1">
    <citation type="submission" date="2020-10" db="EMBL/GenBank/DDBJ databases">
        <authorList>
            <person name="Gilroy R."/>
        </authorList>
    </citation>
    <scope>NUCLEOTIDE SEQUENCE</scope>
    <source>
        <strain evidence="18">B3-4054</strain>
    </source>
</reference>
<dbReference type="PANTHER" id="PTHR36701">
    <property type="entry name" value="EPOXYQUEUOSINE REDUCTASE QUEH"/>
    <property type="match status" value="1"/>
</dbReference>
<evidence type="ECO:0000256" key="9">
    <source>
        <dbReference type="ARBA" id="ARBA00022785"/>
    </source>
</evidence>
<evidence type="ECO:0000256" key="4">
    <source>
        <dbReference type="ARBA" id="ARBA00012622"/>
    </source>
</evidence>
<evidence type="ECO:0000256" key="13">
    <source>
        <dbReference type="ARBA" id="ARBA00023157"/>
    </source>
</evidence>
<evidence type="ECO:0000256" key="12">
    <source>
        <dbReference type="ARBA" id="ARBA00023014"/>
    </source>
</evidence>
<gene>
    <name evidence="17" type="primary">queH</name>
    <name evidence="18" type="ORF">IAA96_06320</name>
</gene>
<evidence type="ECO:0000256" key="6">
    <source>
        <dbReference type="ARBA" id="ARBA00022485"/>
    </source>
</evidence>
<evidence type="ECO:0000256" key="16">
    <source>
        <dbReference type="ARBA" id="ARBA00047415"/>
    </source>
</evidence>
<evidence type="ECO:0000256" key="17">
    <source>
        <dbReference type="HAMAP-Rule" id="MF_02089"/>
    </source>
</evidence>
<dbReference type="Proteomes" id="UP000823616">
    <property type="component" value="Unassembled WGS sequence"/>
</dbReference>
<dbReference type="GO" id="GO:0051539">
    <property type="term" value="F:4 iron, 4 sulfur cluster binding"/>
    <property type="evidence" value="ECO:0007669"/>
    <property type="project" value="UniProtKB-UniRule"/>
</dbReference>
<feature type="binding site" evidence="17">
    <location>
        <position position="111"/>
    </location>
    <ligand>
        <name>[4Fe-4S] cluster</name>
        <dbReference type="ChEBI" id="CHEBI:49883"/>
    </ligand>
</feature>
<evidence type="ECO:0000256" key="11">
    <source>
        <dbReference type="ARBA" id="ARBA00023004"/>
    </source>
</evidence>
<keyword evidence="6 17" id="KW-0004">4Fe-4S</keyword>
<keyword evidence="7 17" id="KW-0819">tRNA processing</keyword>
<reference evidence="18" key="2">
    <citation type="journal article" date="2021" name="PeerJ">
        <title>Extensive microbial diversity within the chicken gut microbiome revealed by metagenomics and culture.</title>
        <authorList>
            <person name="Gilroy R."/>
            <person name="Ravi A."/>
            <person name="Getino M."/>
            <person name="Pursley I."/>
            <person name="Horton D.L."/>
            <person name="Alikhan N.F."/>
            <person name="Baker D."/>
            <person name="Gharbi K."/>
            <person name="Hall N."/>
            <person name="Watson M."/>
            <person name="Adriaenssens E.M."/>
            <person name="Foster-Nyarko E."/>
            <person name="Jarju S."/>
            <person name="Secka A."/>
            <person name="Antonio M."/>
            <person name="Oren A."/>
            <person name="Chaudhuri R.R."/>
            <person name="La Ragione R."/>
            <person name="Hildebrand F."/>
            <person name="Pallen M.J."/>
        </authorList>
    </citation>
    <scope>NUCLEOTIDE SEQUENCE</scope>
    <source>
        <strain evidence="18">B3-4054</strain>
    </source>
</reference>
<feature type="binding site" evidence="17">
    <location>
        <position position="24"/>
    </location>
    <ligand>
        <name>[4Fe-4S] cluster</name>
        <dbReference type="ChEBI" id="CHEBI:49883"/>
    </ligand>
</feature>
<keyword evidence="11 17" id="KW-0408">Iron</keyword>
<evidence type="ECO:0000256" key="2">
    <source>
        <dbReference type="ARBA" id="ARBA00004691"/>
    </source>
</evidence>
<feature type="binding site" evidence="17">
    <location>
        <position position="114"/>
    </location>
    <ligand>
        <name>[4Fe-4S] cluster</name>
        <dbReference type="ChEBI" id="CHEBI:49883"/>
    </ligand>
</feature>
<accession>A0A9D9ENE8</accession>